<organism evidence="2">
    <name type="scientific">marine metagenome</name>
    <dbReference type="NCBI Taxonomy" id="408172"/>
    <lineage>
        <taxon>unclassified sequences</taxon>
        <taxon>metagenomes</taxon>
        <taxon>ecological metagenomes</taxon>
    </lineage>
</organism>
<dbReference type="PANTHER" id="PTHR43135">
    <property type="entry name" value="ALPHA-D-RIBOSE 1-METHYLPHOSPHONATE 5-TRIPHOSPHATE DIPHOSPHATASE"/>
    <property type="match status" value="1"/>
</dbReference>
<dbReference type="PANTHER" id="PTHR43135:SF3">
    <property type="entry name" value="ALPHA-D-RIBOSE 1-METHYLPHOSPHONATE 5-TRIPHOSPHATE DIPHOSPHATASE"/>
    <property type="match status" value="1"/>
</dbReference>
<feature type="non-terminal residue" evidence="2">
    <location>
        <position position="1"/>
    </location>
</feature>
<dbReference type="InterPro" id="IPR006680">
    <property type="entry name" value="Amidohydro-rel"/>
</dbReference>
<dbReference type="Gene3D" id="2.30.40.10">
    <property type="entry name" value="Urease, subunit C, domain 1"/>
    <property type="match status" value="1"/>
</dbReference>
<dbReference type="EMBL" id="UINC01017205">
    <property type="protein sequence ID" value="SVA71003.1"/>
    <property type="molecule type" value="Genomic_DNA"/>
</dbReference>
<name>A0A381Y3F4_9ZZZZ</name>
<protein>
    <recommendedName>
        <fullName evidence="1">Amidohydrolase-related domain-containing protein</fullName>
    </recommendedName>
</protein>
<dbReference type="Gene3D" id="3.20.20.140">
    <property type="entry name" value="Metal-dependent hydrolases"/>
    <property type="match status" value="1"/>
</dbReference>
<gene>
    <name evidence="2" type="ORF">METZ01_LOCUS123857</name>
</gene>
<feature type="domain" description="Amidohydrolase-related" evidence="1">
    <location>
        <begin position="87"/>
        <end position="422"/>
    </location>
</feature>
<accession>A0A381Y3F4</accession>
<dbReference type="InterPro" id="IPR051781">
    <property type="entry name" value="Metallo-dep_Hydrolase"/>
</dbReference>
<dbReference type="GO" id="GO:0016810">
    <property type="term" value="F:hydrolase activity, acting on carbon-nitrogen (but not peptide) bonds"/>
    <property type="evidence" value="ECO:0007669"/>
    <property type="project" value="InterPro"/>
</dbReference>
<dbReference type="SUPFAM" id="SSF51556">
    <property type="entry name" value="Metallo-dependent hydrolases"/>
    <property type="match status" value="1"/>
</dbReference>
<dbReference type="AlphaFoldDB" id="A0A381Y3F4"/>
<dbReference type="SUPFAM" id="SSF51338">
    <property type="entry name" value="Composite domain of metallo-dependent hydrolases"/>
    <property type="match status" value="2"/>
</dbReference>
<dbReference type="InterPro" id="IPR032466">
    <property type="entry name" value="Metal_Hydrolase"/>
</dbReference>
<sequence length="448" mass="48778">AMRCSRPAMSHRSAIFCCALIIALLPASVAAQQEAITAVRAGRLVEPETGTTAENQIILVQGGQITAVGADVPIPAGAEVIDLSDLTVSPGLVDTHNHLALTYKMEPENNFYYLTYVLDSTPLRALQAASNGMQMLSAGFTIVRDMGNNGNYADTALRVAIEQGWIPGPTIINSGIIIGGMGGQFWPTPEMALDHEIVYPEYLDADTHDEIVKAVRQNILFGAKVIKICVDCKPYGYSVEDMELFVAEAANAGMKVEGHIQTREGARRAIEAGLWSLAHDEPLDDELHKMMAEKGIFRAGTETPAAAWSTTSQAAFERRVELLRNAYDNGVNLTFSTDADYYIPGMTRGELVIDFIKTWQAAGIPDAKIFEIMTVNGYKCAETYDQRGPIKPGMAADMIAVPGNPLENIDALRDVQFVMKDGMVFKRDGVVTPEVFFNAGPVNGWRIR</sequence>
<evidence type="ECO:0000259" key="1">
    <source>
        <dbReference type="Pfam" id="PF01979"/>
    </source>
</evidence>
<dbReference type="Pfam" id="PF01979">
    <property type="entry name" value="Amidohydro_1"/>
    <property type="match status" value="1"/>
</dbReference>
<reference evidence="2" key="1">
    <citation type="submission" date="2018-05" db="EMBL/GenBank/DDBJ databases">
        <authorList>
            <person name="Lanie J.A."/>
            <person name="Ng W.-L."/>
            <person name="Kazmierczak K.M."/>
            <person name="Andrzejewski T.M."/>
            <person name="Davidsen T.M."/>
            <person name="Wayne K.J."/>
            <person name="Tettelin H."/>
            <person name="Glass J.I."/>
            <person name="Rusch D."/>
            <person name="Podicherti R."/>
            <person name="Tsui H.-C.T."/>
            <person name="Winkler M.E."/>
        </authorList>
    </citation>
    <scope>NUCLEOTIDE SEQUENCE</scope>
</reference>
<dbReference type="InterPro" id="IPR011059">
    <property type="entry name" value="Metal-dep_hydrolase_composite"/>
</dbReference>
<proteinExistence type="predicted"/>
<evidence type="ECO:0000313" key="2">
    <source>
        <dbReference type="EMBL" id="SVA71003.1"/>
    </source>
</evidence>